<dbReference type="AlphaFoldDB" id="A0A383VV66"/>
<dbReference type="InterPro" id="IPR011598">
    <property type="entry name" value="bHLH_dom"/>
</dbReference>
<dbReference type="GO" id="GO:0003700">
    <property type="term" value="F:DNA-binding transcription factor activity"/>
    <property type="evidence" value="ECO:0007669"/>
    <property type="project" value="InterPro"/>
</dbReference>
<dbReference type="PANTHER" id="PTHR46133">
    <property type="entry name" value="BHLH TRANSCRIPTION FACTOR"/>
    <property type="match status" value="1"/>
</dbReference>
<evidence type="ECO:0000256" key="2">
    <source>
        <dbReference type="SAM" id="MobiDB-lite"/>
    </source>
</evidence>
<keyword evidence="5" id="KW-1185">Reference proteome</keyword>
<dbReference type="InterPro" id="IPR036638">
    <property type="entry name" value="HLH_DNA-bd_sf"/>
</dbReference>
<dbReference type="Pfam" id="PF00010">
    <property type="entry name" value="HLH"/>
    <property type="match status" value="1"/>
</dbReference>
<dbReference type="SUPFAM" id="SSF47459">
    <property type="entry name" value="HLH, helix-loop-helix DNA-binding domain"/>
    <property type="match status" value="1"/>
</dbReference>
<protein>
    <recommendedName>
        <fullName evidence="3">BHLH domain-containing protein</fullName>
    </recommendedName>
</protein>
<feature type="compositionally biased region" description="Basic and acidic residues" evidence="2">
    <location>
        <begin position="112"/>
        <end position="121"/>
    </location>
</feature>
<dbReference type="PROSITE" id="PS50888">
    <property type="entry name" value="BHLH"/>
    <property type="match status" value="1"/>
</dbReference>
<name>A0A383VV66_TETOB</name>
<feature type="region of interest" description="Disordered" evidence="2">
    <location>
        <begin position="54"/>
        <end position="121"/>
    </location>
</feature>
<organism evidence="4 5">
    <name type="scientific">Tetradesmus obliquus</name>
    <name type="common">Green alga</name>
    <name type="synonym">Acutodesmus obliquus</name>
    <dbReference type="NCBI Taxonomy" id="3088"/>
    <lineage>
        <taxon>Eukaryota</taxon>
        <taxon>Viridiplantae</taxon>
        <taxon>Chlorophyta</taxon>
        <taxon>core chlorophytes</taxon>
        <taxon>Chlorophyceae</taxon>
        <taxon>CS clade</taxon>
        <taxon>Sphaeropleales</taxon>
        <taxon>Scenedesmaceae</taxon>
        <taxon>Tetradesmus</taxon>
    </lineage>
</organism>
<feature type="domain" description="BHLH" evidence="3">
    <location>
        <begin position="106"/>
        <end position="157"/>
    </location>
</feature>
<keyword evidence="1" id="KW-0175">Coiled coil</keyword>
<gene>
    <name evidence="4" type="ORF">BQ4739_LOCUS9668</name>
</gene>
<evidence type="ECO:0000313" key="4">
    <source>
        <dbReference type="EMBL" id="SZX69385.1"/>
    </source>
</evidence>
<feature type="compositionally biased region" description="Acidic residues" evidence="2">
    <location>
        <begin position="83"/>
        <end position="94"/>
    </location>
</feature>
<dbReference type="EMBL" id="FNXT01000926">
    <property type="protein sequence ID" value="SZX69385.1"/>
    <property type="molecule type" value="Genomic_DNA"/>
</dbReference>
<dbReference type="CDD" id="cd11446">
    <property type="entry name" value="bHLH_AtILR3_like"/>
    <property type="match status" value="1"/>
</dbReference>
<evidence type="ECO:0000256" key="1">
    <source>
        <dbReference type="SAM" id="Coils"/>
    </source>
</evidence>
<dbReference type="InterPro" id="IPR044818">
    <property type="entry name" value="ILR3-like"/>
</dbReference>
<dbReference type="GO" id="GO:0006879">
    <property type="term" value="P:intracellular iron ion homeostasis"/>
    <property type="evidence" value="ECO:0007669"/>
    <property type="project" value="InterPro"/>
</dbReference>
<dbReference type="Gene3D" id="4.10.280.10">
    <property type="entry name" value="Helix-loop-helix DNA-binding domain"/>
    <property type="match status" value="1"/>
</dbReference>
<accession>A0A383VV66</accession>
<dbReference type="PANTHER" id="PTHR46133:SF15">
    <property type="entry name" value="BHLH TRANSCRIPTION FACTOR"/>
    <property type="match status" value="1"/>
</dbReference>
<reference evidence="4 5" key="1">
    <citation type="submission" date="2016-10" db="EMBL/GenBank/DDBJ databases">
        <authorList>
            <person name="Cai Z."/>
        </authorList>
    </citation>
    <scope>NUCLEOTIDE SEQUENCE [LARGE SCALE GENOMIC DNA]</scope>
</reference>
<dbReference type="Proteomes" id="UP000256970">
    <property type="component" value="Unassembled WGS sequence"/>
</dbReference>
<sequence length="360" mass="39714">MEQQVPLQPDAAAAMWPLCQQAGPIDHGSVSSYLDFLSDDLLGSTHNPLDAGTLAAAAAAQDPPGEAKRKRLKREAADAGSNGEEDLSDDDEDEPRGKSGKRKTPAAAQNKANREKARREKINDRFTELAKMVDPSNEPKTDKLSILGEAIRFVQQTQVENSQLRQLNKFLEEKVGQLEKERAQMLYQMYQFSGSQMMQPGAAAGMMQQAVMMPGMAPMQQPAMQVMQPMQQMMQPAGAAGCSSMAAQQPQQQLAPMQQQPQMGMVMAAPGDLQRQQSQQLLQQPDQQQGQQVQQVQDMQQQLPVMQQQQQLQQQQQPLLQGKALMTMPGAAMPMPYWQSMMPPSMLDSTQDSLLRPPAA</sequence>
<evidence type="ECO:0000259" key="3">
    <source>
        <dbReference type="PROSITE" id="PS50888"/>
    </source>
</evidence>
<dbReference type="GO" id="GO:0046983">
    <property type="term" value="F:protein dimerization activity"/>
    <property type="evidence" value="ECO:0007669"/>
    <property type="project" value="InterPro"/>
</dbReference>
<evidence type="ECO:0000313" key="5">
    <source>
        <dbReference type="Proteomes" id="UP000256970"/>
    </source>
</evidence>
<dbReference type="SMART" id="SM00353">
    <property type="entry name" value="HLH"/>
    <property type="match status" value="1"/>
</dbReference>
<proteinExistence type="predicted"/>
<feature type="coiled-coil region" evidence="1">
    <location>
        <begin position="154"/>
        <end position="188"/>
    </location>
</feature>